<dbReference type="Proteomes" id="UP000468388">
    <property type="component" value="Unassembled WGS sequence"/>
</dbReference>
<dbReference type="Pfam" id="PF14905">
    <property type="entry name" value="OMP_b-brl_3"/>
    <property type="match status" value="1"/>
</dbReference>
<protein>
    <submittedName>
        <fullName evidence="6">TonB-dependent receptor</fullName>
    </submittedName>
</protein>
<dbReference type="SUPFAM" id="SSF49464">
    <property type="entry name" value="Carboxypeptidase regulatory domain-like"/>
    <property type="match status" value="1"/>
</dbReference>
<evidence type="ECO:0000313" key="6">
    <source>
        <dbReference type="EMBL" id="MVT44370.1"/>
    </source>
</evidence>
<dbReference type="InterPro" id="IPR036942">
    <property type="entry name" value="Beta-barrel_TonB_sf"/>
</dbReference>
<dbReference type="AlphaFoldDB" id="A0A6N8JGM2"/>
<comment type="caution">
    <text evidence="6">The sequence shown here is derived from an EMBL/GenBank/DDBJ whole genome shotgun (WGS) entry which is preliminary data.</text>
</comment>
<accession>A0A6N8JGM2</accession>
<reference evidence="6 7" key="1">
    <citation type="submission" date="2019-12" db="EMBL/GenBank/DDBJ databases">
        <title>The draft genomic sequence of strain Chitinophaga oryziterrae JCM 16595.</title>
        <authorList>
            <person name="Zhang X."/>
        </authorList>
    </citation>
    <scope>NUCLEOTIDE SEQUENCE [LARGE SCALE GENOMIC DNA]</scope>
    <source>
        <strain evidence="6 7">JCM 16595</strain>
    </source>
</reference>
<evidence type="ECO:0000313" key="7">
    <source>
        <dbReference type="Proteomes" id="UP000468388"/>
    </source>
</evidence>
<name>A0A6N8JGM2_9BACT</name>
<feature type="compositionally biased region" description="Basic and acidic residues" evidence="4">
    <location>
        <begin position="793"/>
        <end position="802"/>
    </location>
</feature>
<evidence type="ECO:0000256" key="1">
    <source>
        <dbReference type="ARBA" id="ARBA00004442"/>
    </source>
</evidence>
<dbReference type="SUPFAM" id="SSF56935">
    <property type="entry name" value="Porins"/>
    <property type="match status" value="1"/>
</dbReference>
<dbReference type="Gene3D" id="2.60.40.1120">
    <property type="entry name" value="Carboxypeptidase-like, regulatory domain"/>
    <property type="match status" value="1"/>
</dbReference>
<keyword evidence="7" id="KW-1185">Reference proteome</keyword>
<sequence length="802" mass="90899">MKRLLKQGIFLITYTILFTSLKAQQHGISGTIVDKTGKPVYEAKVLLLSFPTATVLKETSSSSKGIFTIGMIDTGKYTIRIMHPSYADNISDITIADTDIIIDKIVLSPGIINLNGVVVQSKKPLIEQKIDRTVYNVENQVSLAGATALDAIGKLPGVRVIGGNGIALLGKGQVNVLLDDRLIRLSGDDLINMLRSMPAAEIVRIEVIPNPPAKYDAAGNFGLINIVTRKRRNRGLSGNIYGAYSQAVYGSMNGGGTLNFNSRKWNIDAAINGIDNIYYELTNPTTDYPSQIWRQNRTSKNITKAISPRIGIDYQISKRQLLGVSYAYNNKRLEQHEYSQTRIFSAGNKIDSLIRVPNDIERKTQSHDLNLHYENRFDSIGRKLSVDAGYFTLDNKLNQLSNSSSYLTDNTLLSESILKSAAPQNLKAYTLQTDLTLPGKFMNFAAGAKVAIIKTESSSTYYRQHEDIFYYDSSLSNVFNYKENVEAAYVNADKELGKWGMQLGLRAEYTQTTGYSATYNQTTKRDYLKLFPTVFIIYKKDADNNFVFSFGKRINRPNYWYLNPFRQFVSPYFYYEGNPFLQPSYANNFELTYSHKSIFITKAFVSIQNNIFDQIMFADSVTRINRLTRMNYYSQRNFGLSESVNISSIPWMESYNTVSVYYIRTKSMVDYTKDKEGWGGDVSSSNVFYLNKPKTFSAGLDFAYTFPQLSGINKFSAYYSVDMGFRWLTMKKKLTIGLTATDIFRTSKTKFYGITNNIKTSYDNYFDNRAVRVSLNYKFGKNTKNKQPAKQSNSDEKKRANF</sequence>
<gene>
    <name evidence="6" type="ORF">GO495_27500</name>
</gene>
<dbReference type="EMBL" id="WRXO01000011">
    <property type="protein sequence ID" value="MVT44370.1"/>
    <property type="molecule type" value="Genomic_DNA"/>
</dbReference>
<keyword evidence="3" id="KW-0998">Cell outer membrane</keyword>
<dbReference type="Gene3D" id="2.40.170.20">
    <property type="entry name" value="TonB-dependent receptor, beta-barrel domain"/>
    <property type="match status" value="1"/>
</dbReference>
<feature type="domain" description="Outer membrane protein beta-barrel" evidence="5">
    <location>
        <begin position="376"/>
        <end position="777"/>
    </location>
</feature>
<dbReference type="OrthoDB" id="905812at2"/>
<dbReference type="GO" id="GO:0009279">
    <property type="term" value="C:cell outer membrane"/>
    <property type="evidence" value="ECO:0007669"/>
    <property type="project" value="UniProtKB-SubCell"/>
</dbReference>
<proteinExistence type="predicted"/>
<dbReference type="InterPro" id="IPR041700">
    <property type="entry name" value="OMP_b-brl_3"/>
</dbReference>
<evidence type="ECO:0000256" key="3">
    <source>
        <dbReference type="ARBA" id="ARBA00023237"/>
    </source>
</evidence>
<dbReference type="Pfam" id="PF13620">
    <property type="entry name" value="CarboxypepD_reg"/>
    <property type="match status" value="1"/>
</dbReference>
<keyword evidence="6" id="KW-0675">Receptor</keyword>
<dbReference type="InterPro" id="IPR008969">
    <property type="entry name" value="CarboxyPept-like_regulatory"/>
</dbReference>
<evidence type="ECO:0000256" key="2">
    <source>
        <dbReference type="ARBA" id="ARBA00023136"/>
    </source>
</evidence>
<comment type="subcellular location">
    <subcellularLocation>
        <location evidence="1">Cell outer membrane</location>
    </subcellularLocation>
</comment>
<dbReference type="RefSeq" id="WP_157303167.1">
    <property type="nucleotide sequence ID" value="NZ_BAAAZB010000036.1"/>
</dbReference>
<keyword evidence="2" id="KW-0472">Membrane</keyword>
<evidence type="ECO:0000256" key="4">
    <source>
        <dbReference type="SAM" id="MobiDB-lite"/>
    </source>
</evidence>
<organism evidence="6 7">
    <name type="scientific">Chitinophaga oryziterrae</name>
    <dbReference type="NCBI Taxonomy" id="1031224"/>
    <lineage>
        <taxon>Bacteria</taxon>
        <taxon>Pseudomonadati</taxon>
        <taxon>Bacteroidota</taxon>
        <taxon>Chitinophagia</taxon>
        <taxon>Chitinophagales</taxon>
        <taxon>Chitinophagaceae</taxon>
        <taxon>Chitinophaga</taxon>
    </lineage>
</organism>
<evidence type="ECO:0000259" key="5">
    <source>
        <dbReference type="Pfam" id="PF14905"/>
    </source>
</evidence>
<feature type="region of interest" description="Disordered" evidence="4">
    <location>
        <begin position="782"/>
        <end position="802"/>
    </location>
</feature>